<evidence type="ECO:0000313" key="2">
    <source>
        <dbReference type="EMBL" id="MDH0655610.1"/>
    </source>
</evidence>
<protein>
    <submittedName>
        <fullName evidence="2">PilW family protein</fullName>
    </submittedName>
</protein>
<comment type="caution">
    <text evidence="2">The sequence shown here is derived from an EMBL/GenBank/DDBJ whole genome shotgun (WGS) entry which is preliminary data.</text>
</comment>
<evidence type="ECO:0000313" key="3">
    <source>
        <dbReference type="Proteomes" id="UP001161099"/>
    </source>
</evidence>
<dbReference type="AlphaFoldDB" id="A0AA42IDM1"/>
<dbReference type="InterPro" id="IPR045584">
    <property type="entry name" value="Pilin-like"/>
</dbReference>
<sequence length="296" mass="31708">MKSSQQSGFTLIELMISLVIGLIIVAAALVLFLAGQKSVAIQQGASDLQDNSNFALNYITKDIRFAHLGNATAAMTGSVVHGGIVLTSTNLSATDSTETKYFSRSAVDGSSNVDIESDQLVIQYLPIATGGFDCEGNTINSTSEYVIQRYFVRKDTNFNDSETANTALALACDAGRYSGDTATNFGDDGQIIMKRVDYFHVLLVTENSAGNFRDMTIANYLASGTEPRILGVKIGVLARSSQTVGPESIIDNSREFDVLDKTVSLKSSIQSASSRNLREVITQTVAIRNALGDRAS</sequence>
<dbReference type="Proteomes" id="UP001161099">
    <property type="component" value="Unassembled WGS sequence"/>
</dbReference>
<name>A0AA42IDM1_ACIJO</name>
<dbReference type="RefSeq" id="WP_279698053.1">
    <property type="nucleotide sequence ID" value="NZ_JAOCDR010000007.1"/>
</dbReference>
<reference evidence="2" key="1">
    <citation type="submission" date="2022-09" db="EMBL/GenBank/DDBJ databases">
        <title>Intensive care unit water sources are persistently colonized with multi-drug resistant bacteria and are the site of extensive horizontal gene transfer of antibiotic resistance genes.</title>
        <authorList>
            <person name="Diorio-Toth L."/>
        </authorList>
    </citation>
    <scope>NUCLEOTIDE SEQUENCE</scope>
    <source>
        <strain evidence="2">GD03851</strain>
    </source>
</reference>
<gene>
    <name evidence="2" type="ORF">N5D11_05680</name>
</gene>
<keyword evidence="1" id="KW-0472">Membrane</keyword>
<dbReference type="SUPFAM" id="SSF54523">
    <property type="entry name" value="Pili subunits"/>
    <property type="match status" value="1"/>
</dbReference>
<organism evidence="2 3">
    <name type="scientific">Acinetobacter johnsonii</name>
    <dbReference type="NCBI Taxonomy" id="40214"/>
    <lineage>
        <taxon>Bacteria</taxon>
        <taxon>Pseudomonadati</taxon>
        <taxon>Pseudomonadota</taxon>
        <taxon>Gammaproteobacteria</taxon>
        <taxon>Moraxellales</taxon>
        <taxon>Moraxellaceae</taxon>
        <taxon>Acinetobacter</taxon>
    </lineage>
</organism>
<dbReference type="InterPro" id="IPR012902">
    <property type="entry name" value="N_methyl_site"/>
</dbReference>
<feature type="transmembrane region" description="Helical" evidence="1">
    <location>
        <begin position="12"/>
        <end position="34"/>
    </location>
</feature>
<accession>A0AA42IDM1</accession>
<keyword evidence="1" id="KW-0812">Transmembrane</keyword>
<dbReference type="PROSITE" id="PS00409">
    <property type="entry name" value="PROKAR_NTER_METHYL"/>
    <property type="match status" value="1"/>
</dbReference>
<dbReference type="Pfam" id="PF07963">
    <property type="entry name" value="N_methyl"/>
    <property type="match status" value="1"/>
</dbReference>
<proteinExistence type="predicted"/>
<dbReference type="EMBL" id="JAOCDR010000007">
    <property type="protein sequence ID" value="MDH0655610.1"/>
    <property type="molecule type" value="Genomic_DNA"/>
</dbReference>
<dbReference type="GO" id="GO:0043683">
    <property type="term" value="P:type IV pilus assembly"/>
    <property type="evidence" value="ECO:0007669"/>
    <property type="project" value="InterPro"/>
</dbReference>
<evidence type="ECO:0000256" key="1">
    <source>
        <dbReference type="SAM" id="Phobius"/>
    </source>
</evidence>
<keyword evidence="1" id="KW-1133">Transmembrane helix</keyword>
<dbReference type="NCBIfam" id="TIGR02532">
    <property type="entry name" value="IV_pilin_GFxxxE"/>
    <property type="match status" value="1"/>
</dbReference>